<dbReference type="SUPFAM" id="SSF54593">
    <property type="entry name" value="Glyoxalase/Bleomycin resistance protein/Dihydroxybiphenyl dioxygenase"/>
    <property type="match status" value="1"/>
</dbReference>
<dbReference type="InterPro" id="IPR029068">
    <property type="entry name" value="Glyas_Bleomycin-R_OHBP_Dase"/>
</dbReference>
<dbReference type="KEGG" id="vna:PN96_17230"/>
<dbReference type="Pfam" id="PF00903">
    <property type="entry name" value="Glyoxalase"/>
    <property type="match status" value="1"/>
</dbReference>
<organism evidence="2 3">
    <name type="scientific">Vibrio natriegens NBRC 15636 = ATCC 14048 = DSM 759</name>
    <dbReference type="NCBI Taxonomy" id="1219067"/>
    <lineage>
        <taxon>Bacteria</taxon>
        <taxon>Pseudomonadati</taxon>
        <taxon>Pseudomonadota</taxon>
        <taxon>Gammaproteobacteria</taxon>
        <taxon>Vibrionales</taxon>
        <taxon>Vibrionaceae</taxon>
        <taxon>Vibrio</taxon>
    </lineage>
</organism>
<protein>
    <submittedName>
        <fullName evidence="2">Glyoxalase</fullName>
    </submittedName>
</protein>
<dbReference type="Proteomes" id="UP000092741">
    <property type="component" value="Chromosome 2"/>
</dbReference>
<accession>A0AAN0Y7F1</accession>
<dbReference type="AlphaFoldDB" id="A0AAN0Y7F1"/>
<evidence type="ECO:0000313" key="2">
    <source>
        <dbReference type="EMBL" id="ANQ15204.1"/>
    </source>
</evidence>
<dbReference type="InterPro" id="IPR004360">
    <property type="entry name" value="Glyas_Fos-R_dOase_dom"/>
</dbReference>
<evidence type="ECO:0000313" key="3">
    <source>
        <dbReference type="Proteomes" id="UP000092741"/>
    </source>
</evidence>
<name>A0AAN0Y7F1_VIBNA</name>
<feature type="domain" description="Glyoxalase/fosfomycin resistance/dioxygenase" evidence="1">
    <location>
        <begin position="13"/>
        <end position="115"/>
    </location>
</feature>
<sequence length="120" mass="14190">MENLNIVEIKSFIPAKDYELSKQFYQEAGFEMASDFGDVAYFFRGKHAFLLQNFYEPEHCHNFMMHLLVEDVQSWHQHLSQLNHDKFGSRLTDLVDQPWGMRECCLFDPSGALWRIAQNI</sequence>
<proteinExistence type="predicted"/>
<keyword evidence="3" id="KW-1185">Reference proteome</keyword>
<dbReference type="CDD" id="cd08356">
    <property type="entry name" value="VOC_CChe_VCA0619_like"/>
    <property type="match status" value="1"/>
</dbReference>
<reference evidence="2 3" key="1">
    <citation type="submission" date="2016-07" db="EMBL/GenBank/DDBJ databases">
        <title>Developing Vibrio natriegens as a novel, fast-growing host for biotechnology.</title>
        <authorList>
            <person name="Weinstock M.T."/>
            <person name="Hesek E.D."/>
            <person name="Wilson C.M."/>
            <person name="Gibson D.G."/>
        </authorList>
    </citation>
    <scope>NUCLEOTIDE SEQUENCE [LARGE SCALE GENOMIC DNA]</scope>
    <source>
        <strain evidence="2 3">ATCC 14048</strain>
    </source>
</reference>
<evidence type="ECO:0000259" key="1">
    <source>
        <dbReference type="Pfam" id="PF00903"/>
    </source>
</evidence>
<dbReference type="Gene3D" id="3.10.180.10">
    <property type="entry name" value="2,3-Dihydroxybiphenyl 1,2-Dioxygenase, domain 1"/>
    <property type="match status" value="1"/>
</dbReference>
<dbReference type="GeneID" id="70914575"/>
<gene>
    <name evidence="2" type="ORF">BA890_21075</name>
</gene>
<dbReference type="RefSeq" id="WP_020334395.1">
    <property type="nucleotide sequence ID" value="NZ_ATFJ01000021.1"/>
</dbReference>
<dbReference type="EMBL" id="CP016346">
    <property type="protein sequence ID" value="ANQ15204.1"/>
    <property type="molecule type" value="Genomic_DNA"/>
</dbReference>